<evidence type="ECO:0000313" key="2">
    <source>
        <dbReference type="Proteomes" id="UP001189429"/>
    </source>
</evidence>
<protein>
    <recommendedName>
        <fullName evidence="3">Hexosyltransferase</fullName>
    </recommendedName>
</protein>
<dbReference type="EMBL" id="CAUYUJ010004313">
    <property type="protein sequence ID" value="CAK0809090.1"/>
    <property type="molecule type" value="Genomic_DNA"/>
</dbReference>
<comment type="caution">
    <text evidence="1">The sequence shown here is derived from an EMBL/GenBank/DDBJ whole genome shotgun (WGS) entry which is preliminary data.</text>
</comment>
<sequence>MRLWSAPSGPKLPQLVGCRACFMVLPGCPHLHSPTRRALHYCAVACTSILAYSQIVSLHTTYATWSSGRASSSTPPASVLGGPPTPAVAVFVQLANPSVWPHLRDCVTNVLEGAAGITEQGARLTRNVDVYVGMVSGSNNSSIAEDARLLLLRWNRGGEYKARLIMNFSLENKGADVGLFFQQIQQVHDPSKYEFLLKVHSKRQEAWRCQMLTSLCGSKDQVKHILDRLDHQRDLGILGPWALTWRYDDMVDPVKVQDSFDQLANYSFPENLGGAFMRRAWDFLYDNRVALPPRDKWAMVAGTSFWARSAPLLQNPRLFSAISRWLAIWEFGYDSNCRNRTACLDALGLERALPTMITSEHALNIAEVPNKCRRHDKHNHCCHHRDCMSSCAYALPPPSV</sequence>
<evidence type="ECO:0000313" key="1">
    <source>
        <dbReference type="EMBL" id="CAK0809090.1"/>
    </source>
</evidence>
<accession>A0ABN9QV25</accession>
<dbReference type="Proteomes" id="UP001189429">
    <property type="component" value="Unassembled WGS sequence"/>
</dbReference>
<evidence type="ECO:0008006" key="3">
    <source>
        <dbReference type="Google" id="ProtNLM"/>
    </source>
</evidence>
<organism evidence="1 2">
    <name type="scientific">Prorocentrum cordatum</name>
    <dbReference type="NCBI Taxonomy" id="2364126"/>
    <lineage>
        <taxon>Eukaryota</taxon>
        <taxon>Sar</taxon>
        <taxon>Alveolata</taxon>
        <taxon>Dinophyceae</taxon>
        <taxon>Prorocentrales</taxon>
        <taxon>Prorocentraceae</taxon>
        <taxon>Prorocentrum</taxon>
    </lineage>
</organism>
<reference evidence="1" key="1">
    <citation type="submission" date="2023-10" db="EMBL/GenBank/DDBJ databases">
        <authorList>
            <person name="Chen Y."/>
            <person name="Shah S."/>
            <person name="Dougan E. K."/>
            <person name="Thang M."/>
            <person name="Chan C."/>
        </authorList>
    </citation>
    <scope>NUCLEOTIDE SEQUENCE [LARGE SCALE GENOMIC DNA]</scope>
</reference>
<gene>
    <name evidence="1" type="ORF">PCOR1329_LOCUS14429</name>
</gene>
<name>A0ABN9QV25_9DINO</name>
<keyword evidence="2" id="KW-1185">Reference proteome</keyword>
<proteinExistence type="predicted"/>